<gene>
    <name evidence="1" type="ORF">ACOC_LOCUS4759</name>
</gene>
<dbReference type="Proteomes" id="UP000267027">
    <property type="component" value="Unassembled WGS sequence"/>
</dbReference>
<name>A0A0R3PJT4_ANGCS</name>
<protein>
    <submittedName>
        <fullName evidence="1 3">Uncharacterized protein</fullName>
    </submittedName>
</protein>
<reference evidence="1 2" key="2">
    <citation type="submission" date="2018-11" db="EMBL/GenBank/DDBJ databases">
        <authorList>
            <consortium name="Pathogen Informatics"/>
        </authorList>
    </citation>
    <scope>NUCLEOTIDE SEQUENCE [LARGE SCALE GENOMIC DNA]</scope>
    <source>
        <strain evidence="1 2">Costa Rica</strain>
    </source>
</reference>
<accession>A0A0R3PJT4</accession>
<dbReference type="WBParaSite" id="ACOC_0000475801-mRNA-1">
    <property type="protein sequence ID" value="ACOC_0000475801-mRNA-1"/>
    <property type="gene ID" value="ACOC_0000475801"/>
</dbReference>
<keyword evidence="2" id="KW-1185">Reference proteome</keyword>
<evidence type="ECO:0000313" key="3">
    <source>
        <dbReference type="WBParaSite" id="ACOC_0000475801-mRNA-1"/>
    </source>
</evidence>
<evidence type="ECO:0000313" key="2">
    <source>
        <dbReference type="Proteomes" id="UP000267027"/>
    </source>
</evidence>
<evidence type="ECO:0000313" key="1">
    <source>
        <dbReference type="EMBL" id="VDM56344.1"/>
    </source>
</evidence>
<dbReference type="AlphaFoldDB" id="A0A0R3PJT4"/>
<organism evidence="3">
    <name type="scientific">Angiostrongylus costaricensis</name>
    <name type="common">Nematode worm</name>
    <dbReference type="NCBI Taxonomy" id="334426"/>
    <lineage>
        <taxon>Eukaryota</taxon>
        <taxon>Metazoa</taxon>
        <taxon>Ecdysozoa</taxon>
        <taxon>Nematoda</taxon>
        <taxon>Chromadorea</taxon>
        <taxon>Rhabditida</taxon>
        <taxon>Rhabditina</taxon>
        <taxon>Rhabditomorpha</taxon>
        <taxon>Strongyloidea</taxon>
        <taxon>Metastrongylidae</taxon>
        <taxon>Angiostrongylus</taxon>
    </lineage>
</organism>
<reference evidence="3" key="1">
    <citation type="submission" date="2017-02" db="UniProtKB">
        <authorList>
            <consortium name="WormBaseParasite"/>
        </authorList>
    </citation>
    <scope>IDENTIFICATION</scope>
</reference>
<sequence>MEDLPAPARVTQRSTGLQVIQCSQGQLQPQQPCPPGAVFTPQQRECFPTQRPAQFSMNAVHPVANDLDHSYSRTFNYWEDPSVVTSSQNMMFSVSQYGLQDQAMFRNSRVQQSSKVVRHVAVPLTRPDHGYPNEVQPQVRYRTLRGAISHGVQCNGDPECMQCERIEIPHLYNNSMNREPTVFMSAPPICEQEPRKRKWWMELKLLVISRMENKGVVRED</sequence>
<dbReference type="EMBL" id="UYYA01003828">
    <property type="protein sequence ID" value="VDM56344.1"/>
    <property type="molecule type" value="Genomic_DNA"/>
</dbReference>
<proteinExistence type="predicted"/>